<evidence type="ECO:0000313" key="2">
    <source>
        <dbReference type="Proteomes" id="UP000308600"/>
    </source>
</evidence>
<proteinExistence type="predicted"/>
<evidence type="ECO:0000313" key="1">
    <source>
        <dbReference type="EMBL" id="TFK67151.1"/>
    </source>
</evidence>
<protein>
    <submittedName>
        <fullName evidence="1">Uncharacterized protein</fullName>
    </submittedName>
</protein>
<organism evidence="1 2">
    <name type="scientific">Pluteus cervinus</name>
    <dbReference type="NCBI Taxonomy" id="181527"/>
    <lineage>
        <taxon>Eukaryota</taxon>
        <taxon>Fungi</taxon>
        <taxon>Dikarya</taxon>
        <taxon>Basidiomycota</taxon>
        <taxon>Agaricomycotina</taxon>
        <taxon>Agaricomycetes</taxon>
        <taxon>Agaricomycetidae</taxon>
        <taxon>Agaricales</taxon>
        <taxon>Pluteineae</taxon>
        <taxon>Pluteaceae</taxon>
        <taxon>Pluteus</taxon>
    </lineage>
</organism>
<accession>A0ACD3ANQ6</accession>
<dbReference type="EMBL" id="ML208383">
    <property type="protein sequence ID" value="TFK67151.1"/>
    <property type="molecule type" value="Genomic_DNA"/>
</dbReference>
<sequence>MPGREFLGKGWGSAPYLDRTQASVRFVFVLLGCPNLQAVDVEPTRLRPSLRDTPMSSNFNFPPELEHEVFLCALEREVTEPVNLLLVAKYVHDWLIPHIYRTLVIQLRVYPPNSTPTTLKAQGHRTQHLLIKITHLSTDLAQFMQLTVYSDLQDDPDDADLDYEIPRDAITFFSRITHLQITTPIRNVEVEVHLLRYLKSLTHLCVPLSVTSVVIQDLVDMSKTVEVVVLLTVPERTYFEQDVIEVASEVGVKTDLVESVRERIVLIVCWQPVVSWENGVRGGEDMWTLADRVIKERRRAAA</sequence>
<name>A0ACD3ANQ6_9AGAR</name>
<dbReference type="Proteomes" id="UP000308600">
    <property type="component" value="Unassembled WGS sequence"/>
</dbReference>
<reference evidence="1 2" key="1">
    <citation type="journal article" date="2019" name="Nat. Ecol. Evol.">
        <title>Megaphylogeny resolves global patterns of mushroom evolution.</title>
        <authorList>
            <person name="Varga T."/>
            <person name="Krizsan K."/>
            <person name="Foldi C."/>
            <person name="Dima B."/>
            <person name="Sanchez-Garcia M."/>
            <person name="Sanchez-Ramirez S."/>
            <person name="Szollosi G.J."/>
            <person name="Szarkandi J.G."/>
            <person name="Papp V."/>
            <person name="Albert L."/>
            <person name="Andreopoulos W."/>
            <person name="Angelini C."/>
            <person name="Antonin V."/>
            <person name="Barry K.W."/>
            <person name="Bougher N.L."/>
            <person name="Buchanan P."/>
            <person name="Buyck B."/>
            <person name="Bense V."/>
            <person name="Catcheside P."/>
            <person name="Chovatia M."/>
            <person name="Cooper J."/>
            <person name="Damon W."/>
            <person name="Desjardin D."/>
            <person name="Finy P."/>
            <person name="Geml J."/>
            <person name="Haridas S."/>
            <person name="Hughes K."/>
            <person name="Justo A."/>
            <person name="Karasinski D."/>
            <person name="Kautmanova I."/>
            <person name="Kiss B."/>
            <person name="Kocsube S."/>
            <person name="Kotiranta H."/>
            <person name="LaButti K.M."/>
            <person name="Lechner B.E."/>
            <person name="Liimatainen K."/>
            <person name="Lipzen A."/>
            <person name="Lukacs Z."/>
            <person name="Mihaltcheva S."/>
            <person name="Morgado L.N."/>
            <person name="Niskanen T."/>
            <person name="Noordeloos M.E."/>
            <person name="Ohm R.A."/>
            <person name="Ortiz-Santana B."/>
            <person name="Ovrebo C."/>
            <person name="Racz N."/>
            <person name="Riley R."/>
            <person name="Savchenko A."/>
            <person name="Shiryaev A."/>
            <person name="Soop K."/>
            <person name="Spirin V."/>
            <person name="Szebenyi C."/>
            <person name="Tomsovsky M."/>
            <person name="Tulloss R.E."/>
            <person name="Uehling J."/>
            <person name="Grigoriev I.V."/>
            <person name="Vagvolgyi C."/>
            <person name="Papp T."/>
            <person name="Martin F.M."/>
            <person name="Miettinen O."/>
            <person name="Hibbett D.S."/>
            <person name="Nagy L.G."/>
        </authorList>
    </citation>
    <scope>NUCLEOTIDE SEQUENCE [LARGE SCALE GENOMIC DNA]</scope>
    <source>
        <strain evidence="1 2">NL-1719</strain>
    </source>
</reference>
<gene>
    <name evidence="1" type="ORF">BDN72DRAFT_899179</name>
</gene>
<keyword evidence="2" id="KW-1185">Reference proteome</keyword>